<evidence type="ECO:0008006" key="4">
    <source>
        <dbReference type="Google" id="ProtNLM"/>
    </source>
</evidence>
<reference evidence="2 3" key="1">
    <citation type="submission" date="2021-06" db="EMBL/GenBank/DDBJ databases">
        <authorList>
            <person name="Palmer J.M."/>
        </authorList>
    </citation>
    <scope>NUCLEOTIDE SEQUENCE [LARGE SCALE GENOMIC DNA]</scope>
    <source>
        <strain evidence="2 3">XR_2019</strain>
        <tissue evidence="2">Muscle</tissue>
    </source>
</reference>
<gene>
    <name evidence="2" type="ORF">XENORESO_021266</name>
</gene>
<dbReference type="SUPFAM" id="SSF52540">
    <property type="entry name" value="P-loop containing nucleoside triphosphate hydrolases"/>
    <property type="match status" value="1"/>
</dbReference>
<evidence type="ECO:0000256" key="1">
    <source>
        <dbReference type="SAM" id="Phobius"/>
    </source>
</evidence>
<dbReference type="InterPro" id="IPR027417">
    <property type="entry name" value="P-loop_NTPase"/>
</dbReference>
<feature type="transmembrane region" description="Helical" evidence="1">
    <location>
        <begin position="71"/>
        <end position="90"/>
    </location>
</feature>
<dbReference type="Gene3D" id="3.40.50.300">
    <property type="entry name" value="P-loop containing nucleotide triphosphate hydrolases"/>
    <property type="match status" value="1"/>
</dbReference>
<keyword evidence="1" id="KW-0812">Transmembrane</keyword>
<proteinExistence type="predicted"/>
<evidence type="ECO:0000313" key="3">
    <source>
        <dbReference type="Proteomes" id="UP001444071"/>
    </source>
</evidence>
<comment type="caution">
    <text evidence="2">The sequence shown here is derived from an EMBL/GenBank/DDBJ whole genome shotgun (WGS) entry which is preliminary data.</text>
</comment>
<dbReference type="Proteomes" id="UP001444071">
    <property type="component" value="Unassembled WGS sequence"/>
</dbReference>
<dbReference type="EMBL" id="JAHRIM010068868">
    <property type="protein sequence ID" value="MEQ2272391.1"/>
    <property type="molecule type" value="Genomic_DNA"/>
</dbReference>
<keyword evidence="1" id="KW-0472">Membrane</keyword>
<name>A0ABV0WUT9_9TELE</name>
<keyword evidence="1" id="KW-1133">Transmembrane helix</keyword>
<keyword evidence="3" id="KW-1185">Reference proteome</keyword>
<accession>A0ABV0WUT9</accession>
<sequence>MEIKHIRVLLYGPVGVGKSSFINSVNNVFKGRMTNEALASSTTSDKSFTRKVSISYCLALKAHSYFRGHDLLVLSAWCISSISMWLGGVLPNMSYYKHTTLQ</sequence>
<evidence type="ECO:0000313" key="2">
    <source>
        <dbReference type="EMBL" id="MEQ2272391.1"/>
    </source>
</evidence>
<organism evidence="2 3">
    <name type="scientific">Xenotaenia resolanae</name>
    <dbReference type="NCBI Taxonomy" id="208358"/>
    <lineage>
        <taxon>Eukaryota</taxon>
        <taxon>Metazoa</taxon>
        <taxon>Chordata</taxon>
        <taxon>Craniata</taxon>
        <taxon>Vertebrata</taxon>
        <taxon>Euteleostomi</taxon>
        <taxon>Actinopterygii</taxon>
        <taxon>Neopterygii</taxon>
        <taxon>Teleostei</taxon>
        <taxon>Neoteleostei</taxon>
        <taxon>Acanthomorphata</taxon>
        <taxon>Ovalentaria</taxon>
        <taxon>Atherinomorphae</taxon>
        <taxon>Cyprinodontiformes</taxon>
        <taxon>Goodeidae</taxon>
        <taxon>Xenotaenia</taxon>
    </lineage>
</organism>
<protein>
    <recommendedName>
        <fullName evidence="4">G domain-containing protein</fullName>
    </recommendedName>
</protein>